<evidence type="ECO:0000313" key="3">
    <source>
        <dbReference type="Proteomes" id="UP000324351"/>
    </source>
</evidence>
<evidence type="ECO:0000256" key="1">
    <source>
        <dbReference type="SAM" id="MobiDB-lite"/>
    </source>
</evidence>
<dbReference type="Proteomes" id="UP000324351">
    <property type="component" value="Unassembled WGS sequence"/>
</dbReference>
<accession>A0A5B1M457</accession>
<organism evidence="2 3">
    <name type="scientific">Nocardioides antri</name>
    <dbReference type="NCBI Taxonomy" id="2607659"/>
    <lineage>
        <taxon>Bacteria</taxon>
        <taxon>Bacillati</taxon>
        <taxon>Actinomycetota</taxon>
        <taxon>Actinomycetes</taxon>
        <taxon>Propionibacteriales</taxon>
        <taxon>Nocardioidaceae</taxon>
        <taxon>Nocardioides</taxon>
    </lineage>
</organism>
<feature type="region of interest" description="Disordered" evidence="1">
    <location>
        <begin position="1"/>
        <end position="26"/>
    </location>
</feature>
<protein>
    <submittedName>
        <fullName evidence="2">Uncharacterized protein</fullName>
    </submittedName>
</protein>
<reference evidence="2 3" key="1">
    <citation type="submission" date="2019-09" db="EMBL/GenBank/DDBJ databases">
        <title>Nocardioides panacisoli sp. nov., isolated from the soil of a ginseng field.</title>
        <authorList>
            <person name="Cho C."/>
        </authorList>
    </citation>
    <scope>NUCLEOTIDE SEQUENCE [LARGE SCALE GENOMIC DNA]</scope>
    <source>
        <strain evidence="2 3">BN140041</strain>
    </source>
</reference>
<dbReference type="AlphaFoldDB" id="A0A5B1M457"/>
<gene>
    <name evidence="2" type="ORF">F0U47_11400</name>
</gene>
<name>A0A5B1M457_9ACTN</name>
<proteinExistence type="predicted"/>
<comment type="caution">
    <text evidence="2">The sequence shown here is derived from an EMBL/GenBank/DDBJ whole genome shotgun (WGS) entry which is preliminary data.</text>
</comment>
<sequence length="132" mass="15040">MEDRDAPPPPYFGDYPDGPYWSAVPRGEKVDVEDDYTVDGRKLEIMWDEGAGPLWGIEGLLPDEPAWLQQALGLSEALIADLLSWRNDMDAFNHSPHEDWLADQKELDLRAGELAERLQAEVGTRYEVRYHA</sequence>
<reference evidence="2 3" key="2">
    <citation type="submission" date="2019-09" db="EMBL/GenBank/DDBJ databases">
        <authorList>
            <person name="Jin C."/>
        </authorList>
    </citation>
    <scope>NUCLEOTIDE SEQUENCE [LARGE SCALE GENOMIC DNA]</scope>
    <source>
        <strain evidence="2 3">BN140041</strain>
    </source>
</reference>
<keyword evidence="3" id="KW-1185">Reference proteome</keyword>
<evidence type="ECO:0000313" key="2">
    <source>
        <dbReference type="EMBL" id="KAA1427995.1"/>
    </source>
</evidence>
<dbReference type="EMBL" id="VUJW01000003">
    <property type="protein sequence ID" value="KAA1427995.1"/>
    <property type="molecule type" value="Genomic_DNA"/>
</dbReference>